<evidence type="ECO:0000313" key="1">
    <source>
        <dbReference type="EMBL" id="KAI8680338.1"/>
    </source>
</evidence>
<name>A0ACC0RCI5_9HYPO</name>
<dbReference type="Proteomes" id="UP001065298">
    <property type="component" value="Chromosome 2"/>
</dbReference>
<sequence>MPTPTLDSASDNIPPCPDEATDEPSHETDQHSMPRLLYDAQNAAATLWARCYGASQRSISFLFQATKAPRSDFSLSTLSAMAESSASVTSDTAAENGPGWSDRPRRKLSVEAIAITGCVVAFLSLIVTIVALLPSFKGEELAIAQLKLAVWTASNEYLQQCKDQSKNGFISPDCEEAMKRPAKPPPSVYVSANYGYSGCWLKVLLIDQKSRMMEQKNLLDLRKMISVPEYGGGEALILIKIAMASAYIVMLLLPFLLILVESKRNGGKKRCSESGRRCRRGEGGE</sequence>
<keyword evidence="2" id="KW-1185">Reference proteome</keyword>
<dbReference type="EMBL" id="CM046504">
    <property type="protein sequence ID" value="KAI8680338.1"/>
    <property type="molecule type" value="Genomic_DNA"/>
</dbReference>
<organism evidence="1 2">
    <name type="scientific">Fusarium keratoplasticum</name>
    <dbReference type="NCBI Taxonomy" id="1328300"/>
    <lineage>
        <taxon>Eukaryota</taxon>
        <taxon>Fungi</taxon>
        <taxon>Dikarya</taxon>
        <taxon>Ascomycota</taxon>
        <taxon>Pezizomycotina</taxon>
        <taxon>Sordariomycetes</taxon>
        <taxon>Hypocreomycetidae</taxon>
        <taxon>Hypocreales</taxon>
        <taxon>Nectriaceae</taxon>
        <taxon>Fusarium</taxon>
        <taxon>Fusarium solani species complex</taxon>
    </lineage>
</organism>
<protein>
    <submittedName>
        <fullName evidence="1">Uncharacterized protein</fullName>
    </submittedName>
</protein>
<evidence type="ECO:0000313" key="2">
    <source>
        <dbReference type="Proteomes" id="UP001065298"/>
    </source>
</evidence>
<reference evidence="1" key="1">
    <citation type="submission" date="2022-06" db="EMBL/GenBank/DDBJ databases">
        <title>Fusarium solani species complex genomes reveal bases of compartmentalisation and animal pathogenesis.</title>
        <authorList>
            <person name="Tsai I.J."/>
        </authorList>
    </citation>
    <scope>NUCLEOTIDE SEQUENCE</scope>
    <source>
        <strain evidence="1">Fu6.1</strain>
    </source>
</reference>
<comment type="caution">
    <text evidence="1">The sequence shown here is derived from an EMBL/GenBank/DDBJ whole genome shotgun (WGS) entry which is preliminary data.</text>
</comment>
<accession>A0ACC0RCI5</accession>
<gene>
    <name evidence="1" type="ORF">NCS57_00314200</name>
</gene>
<proteinExistence type="predicted"/>